<comment type="similarity">
    <text evidence="1 3">Belongs to the type-B carboxylesterase/lipase family.</text>
</comment>
<dbReference type="GO" id="GO:0016787">
    <property type="term" value="F:hydrolase activity"/>
    <property type="evidence" value="ECO:0007669"/>
    <property type="project" value="UniProtKB-KW"/>
</dbReference>
<dbReference type="PROSITE" id="PS00941">
    <property type="entry name" value="CARBOXYLESTERASE_B_2"/>
    <property type="match status" value="1"/>
</dbReference>
<dbReference type="Gene3D" id="3.40.50.1820">
    <property type="entry name" value="alpha/beta hydrolase"/>
    <property type="match status" value="1"/>
</dbReference>
<dbReference type="SUPFAM" id="SSF53474">
    <property type="entry name" value="alpha/beta-Hydrolases"/>
    <property type="match status" value="1"/>
</dbReference>
<keyword evidence="2 3" id="KW-0378">Hydrolase</keyword>
<accession>A0A1Q8S8F8</accession>
<evidence type="ECO:0000259" key="5">
    <source>
        <dbReference type="Pfam" id="PF00135"/>
    </source>
</evidence>
<evidence type="ECO:0000256" key="3">
    <source>
        <dbReference type="RuleBase" id="RU361235"/>
    </source>
</evidence>
<gene>
    <name evidence="6" type="ORF">CCHL11_07930</name>
</gene>
<feature type="domain" description="Carboxylesterase type B" evidence="5">
    <location>
        <begin position="23"/>
        <end position="538"/>
    </location>
</feature>
<feature type="signal peptide" evidence="3">
    <location>
        <begin position="1"/>
        <end position="17"/>
    </location>
</feature>
<reference evidence="6 7" key="1">
    <citation type="submission" date="2016-11" db="EMBL/GenBank/DDBJ databases">
        <title>Draft Genome Assembly of Colletotrichum chlorophyti a pathogen of herbaceous plants.</title>
        <authorList>
            <person name="Gan P."/>
            <person name="Narusaka M."/>
            <person name="Tsushima A."/>
            <person name="Narusaka Y."/>
            <person name="Takano Y."/>
            <person name="Shirasu K."/>
        </authorList>
    </citation>
    <scope>NUCLEOTIDE SEQUENCE [LARGE SCALE GENOMIC DNA]</scope>
    <source>
        <strain evidence="6 7">NTL11</strain>
    </source>
</reference>
<protein>
    <recommendedName>
        <fullName evidence="3">Carboxylic ester hydrolase</fullName>
        <ecNumber evidence="3">3.1.1.-</ecNumber>
    </recommendedName>
</protein>
<evidence type="ECO:0000256" key="1">
    <source>
        <dbReference type="ARBA" id="ARBA00005964"/>
    </source>
</evidence>
<feature type="compositionally biased region" description="Polar residues" evidence="4">
    <location>
        <begin position="66"/>
        <end position="80"/>
    </location>
</feature>
<sequence length="614" mass="66473">MRLQSYLLLALPSLAAAATLNGPTVELPYARYQGTYNSTLNLNIFRGIRYAAPPTGKLRWQPPQEVGSSNKRGNATTSAISDPPHCPWSRRSLLYAKTAAEEASLRSFNFTGDEDCLFLNVYAPADAKDLPVVVWIHGGGYSLDSAAVFDFSTQISTNNNTYIAVVIQYRLGAFGFLSSSDVVTKGVANAGLHDMLFALQWVQKYICRFGGDPEKVTVAGQSAGAGATLLLATTDEVEGLFNGVIASSPYITTISEFDGARPTKAYRMLAERVGCSNNSSFPSLFSCLQNVDTATLQNASDWVSIQGRYGQWEWRPVIDGKLIRDIPSKQLAPGASVKGVRLLTSNVADEGPYFTWQNITSQADFISFLHANYPKLHSSDVAKILTTYTQKHEDFLTANSKDANNTDPGFSTNGRNEPYATTTSNYATGWQQVANNFYAEATFLCPSHWLADAYAAKKGGRAWRYQFSVPPAYHGLDIGSGSDYDVLLAPLNTPNSSTTLPLRRALQTAWGDFIVKGAPTLRGAGSNAATWPPWKEDGKGAANMLNANMTGGVPVEKPSSFDGMVTLQITNYLPGGVDDPPLQAVLDIVDGDAWEDGRGKRCHMLAALGPRLTD</sequence>
<feature type="chain" id="PRO_5011830155" description="Carboxylic ester hydrolase" evidence="3">
    <location>
        <begin position="18"/>
        <end position="614"/>
    </location>
</feature>
<dbReference type="InterPro" id="IPR029058">
    <property type="entry name" value="AB_hydrolase_fold"/>
</dbReference>
<dbReference type="Pfam" id="PF00135">
    <property type="entry name" value="COesterase"/>
    <property type="match status" value="1"/>
</dbReference>
<evidence type="ECO:0000313" key="7">
    <source>
        <dbReference type="Proteomes" id="UP000186583"/>
    </source>
</evidence>
<dbReference type="InterPro" id="IPR050309">
    <property type="entry name" value="Type-B_Carboxylest/Lipase"/>
</dbReference>
<dbReference type="STRING" id="708187.A0A1Q8S8F8"/>
<dbReference type="AlphaFoldDB" id="A0A1Q8S8F8"/>
<name>A0A1Q8S8F8_9PEZI</name>
<dbReference type="Proteomes" id="UP000186583">
    <property type="component" value="Unassembled WGS sequence"/>
</dbReference>
<dbReference type="PANTHER" id="PTHR11559">
    <property type="entry name" value="CARBOXYLESTERASE"/>
    <property type="match status" value="1"/>
</dbReference>
<organism evidence="6 7">
    <name type="scientific">Colletotrichum chlorophyti</name>
    <dbReference type="NCBI Taxonomy" id="708187"/>
    <lineage>
        <taxon>Eukaryota</taxon>
        <taxon>Fungi</taxon>
        <taxon>Dikarya</taxon>
        <taxon>Ascomycota</taxon>
        <taxon>Pezizomycotina</taxon>
        <taxon>Sordariomycetes</taxon>
        <taxon>Hypocreomycetidae</taxon>
        <taxon>Glomerellales</taxon>
        <taxon>Glomerellaceae</taxon>
        <taxon>Colletotrichum</taxon>
    </lineage>
</organism>
<dbReference type="InterPro" id="IPR019819">
    <property type="entry name" value="Carboxylesterase_B_CS"/>
</dbReference>
<keyword evidence="7" id="KW-1185">Reference proteome</keyword>
<comment type="caution">
    <text evidence="6">The sequence shown here is derived from an EMBL/GenBank/DDBJ whole genome shotgun (WGS) entry which is preliminary data.</text>
</comment>
<dbReference type="InterPro" id="IPR019826">
    <property type="entry name" value="Carboxylesterase_B_AS"/>
</dbReference>
<evidence type="ECO:0000256" key="4">
    <source>
        <dbReference type="SAM" id="MobiDB-lite"/>
    </source>
</evidence>
<proteinExistence type="inferred from homology"/>
<evidence type="ECO:0000313" key="6">
    <source>
        <dbReference type="EMBL" id="OLN97738.1"/>
    </source>
</evidence>
<feature type="region of interest" description="Disordered" evidence="4">
    <location>
        <begin position="60"/>
        <end position="83"/>
    </location>
</feature>
<evidence type="ECO:0000256" key="2">
    <source>
        <dbReference type="ARBA" id="ARBA00022801"/>
    </source>
</evidence>
<dbReference type="OrthoDB" id="408631at2759"/>
<keyword evidence="3" id="KW-0732">Signal</keyword>
<dbReference type="EMBL" id="MPGH01000005">
    <property type="protein sequence ID" value="OLN97738.1"/>
    <property type="molecule type" value="Genomic_DNA"/>
</dbReference>
<dbReference type="EC" id="3.1.1.-" evidence="3"/>
<dbReference type="InterPro" id="IPR002018">
    <property type="entry name" value="CarbesteraseB"/>
</dbReference>
<dbReference type="PROSITE" id="PS00122">
    <property type="entry name" value="CARBOXYLESTERASE_B_1"/>
    <property type="match status" value="1"/>
</dbReference>